<accession>A0A6H5IKB6</accession>
<keyword evidence="2" id="KW-1185">Reference proteome</keyword>
<feature type="non-terminal residue" evidence="1">
    <location>
        <position position="128"/>
    </location>
</feature>
<dbReference type="Proteomes" id="UP000479190">
    <property type="component" value="Unassembled WGS sequence"/>
</dbReference>
<name>A0A6H5IKB6_9HYME</name>
<dbReference type="EMBL" id="CADCXV010000876">
    <property type="protein sequence ID" value="CAB0037875.1"/>
    <property type="molecule type" value="Genomic_DNA"/>
</dbReference>
<evidence type="ECO:0000313" key="1">
    <source>
        <dbReference type="EMBL" id="CAB0037875.1"/>
    </source>
</evidence>
<reference evidence="1 2" key="1">
    <citation type="submission" date="2020-02" db="EMBL/GenBank/DDBJ databases">
        <authorList>
            <person name="Ferguson B K."/>
        </authorList>
    </citation>
    <scope>NUCLEOTIDE SEQUENCE [LARGE SCALE GENOMIC DNA]</scope>
</reference>
<organism evidence="1 2">
    <name type="scientific">Trichogramma brassicae</name>
    <dbReference type="NCBI Taxonomy" id="86971"/>
    <lineage>
        <taxon>Eukaryota</taxon>
        <taxon>Metazoa</taxon>
        <taxon>Ecdysozoa</taxon>
        <taxon>Arthropoda</taxon>
        <taxon>Hexapoda</taxon>
        <taxon>Insecta</taxon>
        <taxon>Pterygota</taxon>
        <taxon>Neoptera</taxon>
        <taxon>Endopterygota</taxon>
        <taxon>Hymenoptera</taxon>
        <taxon>Apocrita</taxon>
        <taxon>Proctotrupomorpha</taxon>
        <taxon>Chalcidoidea</taxon>
        <taxon>Trichogrammatidae</taxon>
        <taxon>Trichogramma</taxon>
    </lineage>
</organism>
<protein>
    <submittedName>
        <fullName evidence="1">Uncharacterized protein</fullName>
    </submittedName>
</protein>
<gene>
    <name evidence="1" type="ORF">TBRA_LOCUS9683</name>
</gene>
<evidence type="ECO:0000313" key="2">
    <source>
        <dbReference type="Proteomes" id="UP000479190"/>
    </source>
</evidence>
<dbReference type="AlphaFoldDB" id="A0A6H5IKB6"/>
<proteinExistence type="predicted"/>
<sequence>MLGLLLMSRALDDEQPTKLPNSSVSTKVAHDVQIRRCTESSYQWYAKSGSKNKTPQRHVRSFKNKHDRESALCARARRRYIHTTRIDTISGDCLAETGYGLPGMETVITYVSNSMKDVPISFRPSLYL</sequence>